<evidence type="ECO:0000259" key="3">
    <source>
        <dbReference type="Pfam" id="PF24476"/>
    </source>
</evidence>
<evidence type="ECO:0000256" key="1">
    <source>
        <dbReference type="SAM" id="MobiDB-lite"/>
    </source>
</evidence>
<dbReference type="PANTHER" id="PTHR35186">
    <property type="entry name" value="ANK_REP_REGION DOMAIN-CONTAINING PROTEIN"/>
    <property type="match status" value="1"/>
</dbReference>
<keyword evidence="5" id="KW-1185">Reference proteome</keyword>
<dbReference type="Pfam" id="PF24476">
    <property type="entry name" value="DUF7580"/>
    <property type="match status" value="1"/>
</dbReference>
<evidence type="ECO:0000313" key="5">
    <source>
        <dbReference type="Proteomes" id="UP001628179"/>
    </source>
</evidence>
<feature type="domain" description="DUF7580" evidence="3">
    <location>
        <begin position="188"/>
        <end position="599"/>
    </location>
</feature>
<organism evidence="4 5">
    <name type="scientific">Madurella fahalii</name>
    <dbReference type="NCBI Taxonomy" id="1157608"/>
    <lineage>
        <taxon>Eukaryota</taxon>
        <taxon>Fungi</taxon>
        <taxon>Dikarya</taxon>
        <taxon>Ascomycota</taxon>
        <taxon>Pezizomycotina</taxon>
        <taxon>Sordariomycetes</taxon>
        <taxon>Sordariomycetidae</taxon>
        <taxon>Sordariales</taxon>
        <taxon>Sordariales incertae sedis</taxon>
        <taxon>Madurella</taxon>
    </lineage>
</organism>
<protein>
    <recommendedName>
        <fullName evidence="3">DUF7580 domain-containing protein</fullName>
    </recommendedName>
</protein>
<feature type="signal peptide" evidence="2">
    <location>
        <begin position="1"/>
        <end position="20"/>
    </location>
</feature>
<name>A0ABQ0GCL7_9PEZI</name>
<dbReference type="PANTHER" id="PTHR35186:SF4">
    <property type="entry name" value="PRION-INHIBITION AND PROPAGATION HELO DOMAIN-CONTAINING PROTEIN"/>
    <property type="match status" value="1"/>
</dbReference>
<dbReference type="Proteomes" id="UP001628179">
    <property type="component" value="Unassembled WGS sequence"/>
</dbReference>
<feature type="chain" id="PRO_5047162996" description="DUF7580 domain-containing protein" evidence="2">
    <location>
        <begin position="21"/>
        <end position="606"/>
    </location>
</feature>
<evidence type="ECO:0000313" key="4">
    <source>
        <dbReference type="EMBL" id="GAB1315508.1"/>
    </source>
</evidence>
<dbReference type="EMBL" id="BAAFSV010000003">
    <property type="protein sequence ID" value="GAB1315508.1"/>
    <property type="molecule type" value="Genomic_DNA"/>
</dbReference>
<accession>A0ABQ0GCL7</accession>
<proteinExistence type="predicted"/>
<dbReference type="GeneID" id="98176461"/>
<reference evidence="4 5" key="1">
    <citation type="submission" date="2024-09" db="EMBL/GenBank/DDBJ databases">
        <title>Itraconazole resistance in Madurella fahalii resulting from another homologue of gene encoding cytochrome P450 14-alpha sterol demethylase (CYP51).</title>
        <authorList>
            <person name="Yoshioka I."/>
            <person name="Fahal A.H."/>
            <person name="Kaneko S."/>
            <person name="Yaguchi T."/>
        </authorList>
    </citation>
    <scope>NUCLEOTIDE SEQUENCE [LARGE SCALE GENOMIC DNA]</scope>
    <source>
        <strain evidence="4 5">IFM 68171</strain>
    </source>
</reference>
<feature type="compositionally biased region" description="Polar residues" evidence="1">
    <location>
        <begin position="283"/>
        <end position="301"/>
    </location>
</feature>
<gene>
    <name evidence="4" type="ORF">MFIFM68171_05718</name>
</gene>
<feature type="region of interest" description="Disordered" evidence="1">
    <location>
        <begin position="276"/>
        <end position="301"/>
    </location>
</feature>
<comment type="caution">
    <text evidence="4">The sequence shown here is derived from an EMBL/GenBank/DDBJ whole genome shotgun (WGS) entry which is preliminary data.</text>
</comment>
<dbReference type="RefSeq" id="XP_070917239.1">
    <property type="nucleotide sequence ID" value="XM_071061138.1"/>
</dbReference>
<sequence>MSGLEVAGVVLGILPLAVRALEGYMSVLSSMKHAQRNLRALVRDLETEQLRLQTTCEILLDGVAPPSVIDKLVRTPFGPGWKPYNDRLRLRLWTTFGKFEEQVVEMQEAAEELRAKLGLEADGSTKLTDRLTISRELKRGTSFTLRAKDYDKLLTRIKTANSVLHDLAGQNCSLEPTRRHRSQTRLIRLTRELARSIFNALLGSLAPCSCIGSHGVCLELEHRDIILIPTDSDDEVARSFNFHMVLSAHNNPTVVHDPSAQPRAIRWQSIHARPADLDEAKPESTSTTSHPSCPVTTSASRKSLRRITWAKSLGSKLTRTQSSQSTSSTSQTFTSISSTQTLVEMTESLTISSQAPLEAQISTNISSLCQIVFSSGKAPALDRYGYIADAERRFELRPSQGQYESRTAVTLRTLLSDKNTNLPPFDYQQKLRVALALSANMLHLFSTPWLSRVVTLDDVLFLYEDTITFPGPSKESVYQPFVIKSLHPTTTSQRENIGSQDMPRPVNLTALSLAALLIQVIIGRVVDALDMTDNMDMSTVLSKYEAGKRLSSEVLENGGLHYETVVKWCLDSVLGVAGLENDDYCQKFYGAVVAKLEQDATLTGEG</sequence>
<dbReference type="InterPro" id="IPR056002">
    <property type="entry name" value="DUF7580"/>
</dbReference>
<evidence type="ECO:0000256" key="2">
    <source>
        <dbReference type="SAM" id="SignalP"/>
    </source>
</evidence>
<keyword evidence="2" id="KW-0732">Signal</keyword>